<reference evidence="1" key="1">
    <citation type="journal article" date="2014" name="Front. Microbiol.">
        <title>High frequency of phylogenetically diverse reductive dehalogenase-homologous genes in deep subseafloor sedimentary metagenomes.</title>
        <authorList>
            <person name="Kawai M."/>
            <person name="Futagami T."/>
            <person name="Toyoda A."/>
            <person name="Takaki Y."/>
            <person name="Nishi S."/>
            <person name="Hori S."/>
            <person name="Arai W."/>
            <person name="Tsubouchi T."/>
            <person name="Morono Y."/>
            <person name="Uchiyama I."/>
            <person name="Ito T."/>
            <person name="Fujiyama A."/>
            <person name="Inagaki F."/>
            <person name="Takami H."/>
        </authorList>
    </citation>
    <scope>NUCLEOTIDE SEQUENCE</scope>
    <source>
        <strain evidence="1">Expedition CK06-06</strain>
    </source>
</reference>
<accession>X1CFJ7</accession>
<dbReference type="EMBL" id="BART01024960">
    <property type="protein sequence ID" value="GAG95023.1"/>
    <property type="molecule type" value="Genomic_DNA"/>
</dbReference>
<evidence type="ECO:0000313" key="1">
    <source>
        <dbReference type="EMBL" id="GAG95023.1"/>
    </source>
</evidence>
<dbReference type="AlphaFoldDB" id="X1CFJ7"/>
<organism evidence="1">
    <name type="scientific">marine sediment metagenome</name>
    <dbReference type="NCBI Taxonomy" id="412755"/>
    <lineage>
        <taxon>unclassified sequences</taxon>
        <taxon>metagenomes</taxon>
        <taxon>ecological metagenomes</taxon>
    </lineage>
</organism>
<feature type="non-terminal residue" evidence="1">
    <location>
        <position position="47"/>
    </location>
</feature>
<proteinExistence type="predicted"/>
<protein>
    <submittedName>
        <fullName evidence="1">Uncharacterized protein</fullName>
    </submittedName>
</protein>
<sequence length="47" mass="5393">MKKNEDFILTEEVSKITGYGTHSIRLFANEGLLKVIENRPVHRCGFT</sequence>
<name>X1CFJ7_9ZZZZ</name>
<gene>
    <name evidence="1" type="ORF">S01H4_44921</name>
</gene>
<comment type="caution">
    <text evidence="1">The sequence shown here is derived from an EMBL/GenBank/DDBJ whole genome shotgun (WGS) entry which is preliminary data.</text>
</comment>